<evidence type="ECO:0000256" key="3">
    <source>
        <dbReference type="ARBA" id="ARBA00010515"/>
    </source>
</evidence>
<dbReference type="PROSITE" id="PS01174">
    <property type="entry name" value="LIPASE_GDXG_SER"/>
    <property type="match status" value="1"/>
</dbReference>
<evidence type="ECO:0000256" key="18">
    <source>
        <dbReference type="ARBA" id="ARBA00044219"/>
    </source>
</evidence>
<keyword evidence="5" id="KW-0812">Transmembrane</keyword>
<dbReference type="Gene3D" id="3.40.50.1820">
    <property type="entry name" value="alpha/beta hydrolase"/>
    <property type="match status" value="1"/>
</dbReference>
<keyword evidence="12" id="KW-0443">Lipid metabolism</keyword>
<comment type="catalytic activity">
    <reaction evidence="20">
        <text>cholesteryl (9Z-octadecenoate) + H2O = cholesterol + (9Z)-octadecenoate + H(+)</text>
        <dbReference type="Rhea" id="RHEA:33875"/>
        <dbReference type="ChEBI" id="CHEBI:15377"/>
        <dbReference type="ChEBI" id="CHEBI:15378"/>
        <dbReference type="ChEBI" id="CHEBI:16113"/>
        <dbReference type="ChEBI" id="CHEBI:30823"/>
        <dbReference type="ChEBI" id="CHEBI:46898"/>
    </reaction>
    <physiologicalReaction direction="left-to-right" evidence="20">
        <dbReference type="Rhea" id="RHEA:33876"/>
    </physiologicalReaction>
</comment>
<comment type="catalytic activity">
    <reaction evidence="15">
        <text>1-O-hexadecyl-2-acetyl-sn-glycerol + H2O = 1-O-hexadecyl-sn-glycerol + acetate + H(+)</text>
        <dbReference type="Rhea" id="RHEA:38563"/>
        <dbReference type="ChEBI" id="CHEBI:15377"/>
        <dbReference type="ChEBI" id="CHEBI:15378"/>
        <dbReference type="ChEBI" id="CHEBI:30089"/>
        <dbReference type="ChEBI" id="CHEBI:34115"/>
        <dbReference type="ChEBI" id="CHEBI:75936"/>
    </reaction>
    <physiologicalReaction direction="left-to-right" evidence="15">
        <dbReference type="Rhea" id="RHEA:38564"/>
    </physiologicalReaction>
</comment>
<evidence type="ECO:0000256" key="10">
    <source>
        <dbReference type="ARBA" id="ARBA00022968"/>
    </source>
</evidence>
<evidence type="ECO:0000256" key="8">
    <source>
        <dbReference type="ARBA" id="ARBA00022848"/>
    </source>
</evidence>
<dbReference type="InterPro" id="IPR033140">
    <property type="entry name" value="Lipase_GDXG_put_SER_AS"/>
</dbReference>
<evidence type="ECO:0000256" key="20">
    <source>
        <dbReference type="ARBA" id="ARBA00047653"/>
    </source>
</evidence>
<dbReference type="PANTHER" id="PTHR48081">
    <property type="entry name" value="AB HYDROLASE SUPERFAMILY PROTEIN C4A8.06C"/>
    <property type="match status" value="1"/>
</dbReference>
<evidence type="ECO:0000256" key="14">
    <source>
        <dbReference type="ARBA" id="ARBA00023180"/>
    </source>
</evidence>
<evidence type="ECO:0000256" key="17">
    <source>
        <dbReference type="ARBA" id="ARBA00044162"/>
    </source>
</evidence>
<dbReference type="Proteomes" id="UP000289886">
    <property type="component" value="Unassembled WGS sequence"/>
</dbReference>
<dbReference type="InterPro" id="IPR013094">
    <property type="entry name" value="AB_hydrolase_3"/>
</dbReference>
<evidence type="ECO:0000256" key="4">
    <source>
        <dbReference type="ARBA" id="ARBA00022475"/>
    </source>
</evidence>
<sequence>MSTRLYMKTFELPDSFILINVERLIYLTYYIYIPLPHTISEPWKLMMLDATFRGVQHLGNLAHSLGLSHHIKVLNFAVTFFGMLSPTSSEGVRVTDTVFDGVQVRVFEATRGSNSELKRSVVYIHGGGWSLGSARMQSYDYLCRKMAEDLNAVVVSVDYRLAPEVHFPEQYNDAYLATKQFLLPEVLAKYSVDPNRVAVSGDSAGGNLAAAVSQQLALDSSVTNKPKLQSLIYPVLQALDFNTPSYQQNRDVPILYRPLMIKFWLEYLNGDPSFIHSLLVNNHTSLDLSQVATSREKVNWTLLLPSTLKKHYKPVVQATGTPKVIQEVPALLDVRAAPLIADEDVLKLLPQTYVLTCEHDVLRDDGIMYARRLEQAGIRVTHDHYEDGFHGCMIFGIWPTYFSVGIRTMHNYIKWLDQNL</sequence>
<comment type="similarity">
    <text evidence="3">Belongs to the 'GDXG' lipolytic enzyme family.</text>
</comment>
<evidence type="ECO:0000259" key="25">
    <source>
        <dbReference type="Pfam" id="PF07859"/>
    </source>
</evidence>
<name>A0A444U2T9_ACIRT</name>
<dbReference type="InterPro" id="IPR029058">
    <property type="entry name" value="AB_hydrolase_fold"/>
</dbReference>
<comment type="subcellular location">
    <subcellularLocation>
        <location evidence="2">Cell membrane</location>
        <topology evidence="2">Single-pass type II membrane protein</topology>
    </subcellularLocation>
    <subcellularLocation>
        <location evidence="1">Microsome</location>
    </subcellularLocation>
</comment>
<keyword evidence="4" id="KW-1003">Cell membrane</keyword>
<keyword evidence="27" id="KW-1185">Reference proteome</keyword>
<dbReference type="PIRSF" id="PIRSF037251">
    <property type="entry name" value="Arylacetamide_deacetylase"/>
    <property type="match status" value="1"/>
</dbReference>
<evidence type="ECO:0000256" key="5">
    <source>
        <dbReference type="ARBA" id="ARBA00022692"/>
    </source>
</evidence>
<evidence type="ECO:0000256" key="9">
    <source>
        <dbReference type="ARBA" id="ARBA00022963"/>
    </source>
</evidence>
<keyword evidence="6 26" id="KW-0378">Hydrolase</keyword>
<dbReference type="PANTHER" id="PTHR48081:SF29">
    <property type="entry name" value="NEUTRAL CHOLESTEROL ESTER HYDROLASE 1"/>
    <property type="match status" value="1"/>
</dbReference>
<dbReference type="InterPro" id="IPR017157">
    <property type="entry name" value="Arylacetamide_deacetylase"/>
</dbReference>
<accession>A0A444U2T9</accession>
<feature type="domain" description="Alpha/beta hydrolase fold-3" evidence="25">
    <location>
        <begin position="121"/>
        <end position="280"/>
    </location>
</feature>
<dbReference type="SUPFAM" id="SSF53474">
    <property type="entry name" value="alpha/beta-Hydrolases"/>
    <property type="match status" value="1"/>
</dbReference>
<dbReference type="EMBL" id="SCEB01215451">
    <property type="protein sequence ID" value="RXM29460.1"/>
    <property type="molecule type" value="Genomic_DNA"/>
</dbReference>
<feature type="active site" evidence="23 24">
    <location>
        <position position="203"/>
    </location>
</feature>
<dbReference type="AlphaFoldDB" id="A0A444U2T9"/>
<feature type="active site" evidence="23">
    <location>
        <position position="360"/>
    </location>
</feature>
<evidence type="ECO:0000256" key="6">
    <source>
        <dbReference type="ARBA" id="ARBA00022801"/>
    </source>
</evidence>
<dbReference type="Pfam" id="PF07859">
    <property type="entry name" value="Abhydrolase_3"/>
    <property type="match status" value="2"/>
</dbReference>
<dbReference type="EC" id="3.1.1.71" evidence="16"/>
<dbReference type="GO" id="GO:0005886">
    <property type="term" value="C:plasma membrane"/>
    <property type="evidence" value="ECO:0007669"/>
    <property type="project" value="UniProtKB-SubCell"/>
</dbReference>
<evidence type="ECO:0000256" key="2">
    <source>
        <dbReference type="ARBA" id="ARBA00004401"/>
    </source>
</evidence>
<dbReference type="GO" id="GO:0047378">
    <property type="term" value="F:acetylalkylglycerol acetylhydrolase activity"/>
    <property type="evidence" value="ECO:0007669"/>
    <property type="project" value="UniProtKB-EC"/>
</dbReference>
<keyword evidence="8" id="KW-0492">Microsome</keyword>
<evidence type="ECO:0000256" key="22">
    <source>
        <dbReference type="ARBA" id="ARBA00049214"/>
    </source>
</evidence>
<evidence type="ECO:0000256" key="23">
    <source>
        <dbReference type="PIRSR" id="PIRSR037251-1"/>
    </source>
</evidence>
<protein>
    <recommendedName>
        <fullName evidence="17">Neutral cholesterol ester hydrolase 1</fullName>
        <ecNumber evidence="16">3.1.1.71</ecNumber>
    </recommendedName>
    <alternativeName>
        <fullName evidence="18">Acetylalkylglycerol acetylhydrolase</fullName>
    </alternativeName>
    <alternativeName>
        <fullName evidence="19">Arylacetamide deacetylase-like 1</fullName>
    </alternativeName>
</protein>
<comment type="catalytic activity">
    <reaction evidence="22">
        <text>a 1-O-alkyl-2-acetyl-sn-glycerol + H2O = a 1-O-alkyl-sn-glycerol + acetate + H(+)</text>
        <dbReference type="Rhea" id="RHEA:11552"/>
        <dbReference type="ChEBI" id="CHEBI:15377"/>
        <dbReference type="ChEBI" id="CHEBI:15378"/>
        <dbReference type="ChEBI" id="CHEBI:15850"/>
        <dbReference type="ChEBI" id="CHEBI:16291"/>
        <dbReference type="ChEBI" id="CHEBI:30089"/>
        <dbReference type="EC" id="3.1.1.71"/>
    </reaction>
    <physiologicalReaction direction="left-to-right" evidence="22">
        <dbReference type="Rhea" id="RHEA:11553"/>
    </physiologicalReaction>
</comment>
<proteinExistence type="inferred from homology"/>
<keyword evidence="9" id="KW-0442">Lipid degradation</keyword>
<evidence type="ECO:0000256" key="15">
    <source>
        <dbReference type="ARBA" id="ARBA00023406"/>
    </source>
</evidence>
<evidence type="ECO:0000256" key="7">
    <source>
        <dbReference type="ARBA" id="ARBA00022824"/>
    </source>
</evidence>
<comment type="caution">
    <text evidence="26">The sequence shown here is derived from an EMBL/GenBank/DDBJ whole genome shotgun (WGS) entry which is preliminary data.</text>
</comment>
<evidence type="ECO:0000256" key="11">
    <source>
        <dbReference type="ARBA" id="ARBA00022989"/>
    </source>
</evidence>
<evidence type="ECO:0000313" key="27">
    <source>
        <dbReference type="Proteomes" id="UP000289886"/>
    </source>
</evidence>
<evidence type="ECO:0000256" key="12">
    <source>
        <dbReference type="ARBA" id="ARBA00023098"/>
    </source>
</evidence>
<dbReference type="GO" id="GO:0016042">
    <property type="term" value="P:lipid catabolic process"/>
    <property type="evidence" value="ECO:0007669"/>
    <property type="project" value="UniProtKB-KW"/>
</dbReference>
<evidence type="ECO:0000256" key="21">
    <source>
        <dbReference type="ARBA" id="ARBA00048913"/>
    </source>
</evidence>
<evidence type="ECO:0000256" key="16">
    <source>
        <dbReference type="ARBA" id="ARBA00044060"/>
    </source>
</evidence>
<keyword evidence="14" id="KW-0325">Glycoprotein</keyword>
<gene>
    <name evidence="26" type="ORF">EOD39_2294</name>
</gene>
<keyword evidence="10" id="KW-0735">Signal-anchor</keyword>
<evidence type="ECO:0000256" key="19">
    <source>
        <dbReference type="ARBA" id="ARBA00044256"/>
    </source>
</evidence>
<feature type="active site" evidence="23">
    <location>
        <position position="390"/>
    </location>
</feature>
<keyword evidence="7" id="KW-0256">Endoplasmic reticulum</keyword>
<comment type="catalytic activity">
    <reaction evidence="21">
        <text>a cholesterol ester + H2O = cholesterol + a fatty acid + H(+)</text>
        <dbReference type="Rhea" id="RHEA:36403"/>
        <dbReference type="ChEBI" id="CHEBI:15377"/>
        <dbReference type="ChEBI" id="CHEBI:15378"/>
        <dbReference type="ChEBI" id="CHEBI:16113"/>
        <dbReference type="ChEBI" id="CHEBI:17002"/>
        <dbReference type="ChEBI" id="CHEBI:28868"/>
    </reaction>
    <physiologicalReaction direction="left-to-right" evidence="21">
        <dbReference type="Rhea" id="RHEA:36404"/>
    </physiologicalReaction>
</comment>
<keyword evidence="13" id="KW-0472">Membrane</keyword>
<evidence type="ECO:0000313" key="26">
    <source>
        <dbReference type="EMBL" id="RXM29460.1"/>
    </source>
</evidence>
<feature type="domain" description="Alpha/beta hydrolase fold-3" evidence="25">
    <location>
        <begin position="332"/>
        <end position="393"/>
    </location>
</feature>
<reference evidence="26 27" key="1">
    <citation type="submission" date="2019-01" db="EMBL/GenBank/DDBJ databases">
        <title>Draft Genome and Complete Hox-Cluster Characterization of the Sterlet Sturgeon (Acipenser ruthenus).</title>
        <authorList>
            <person name="Wei Q."/>
        </authorList>
    </citation>
    <scope>NUCLEOTIDE SEQUENCE [LARGE SCALE GENOMIC DNA]</scope>
    <source>
        <strain evidence="26">WHYD16114868_AA</strain>
        <tissue evidence="26">Blood</tissue>
    </source>
</reference>
<keyword evidence="11" id="KW-1133">Transmembrane helix</keyword>
<evidence type="ECO:0000256" key="24">
    <source>
        <dbReference type="PROSITE-ProRule" id="PRU10038"/>
    </source>
</evidence>
<dbReference type="InterPro" id="IPR050300">
    <property type="entry name" value="GDXG_lipolytic_enzyme"/>
</dbReference>
<evidence type="ECO:0000256" key="13">
    <source>
        <dbReference type="ARBA" id="ARBA00023136"/>
    </source>
</evidence>
<evidence type="ECO:0000256" key="1">
    <source>
        <dbReference type="ARBA" id="ARBA00004144"/>
    </source>
</evidence>
<organism evidence="26 27">
    <name type="scientific">Acipenser ruthenus</name>
    <name type="common">Sterlet sturgeon</name>
    <dbReference type="NCBI Taxonomy" id="7906"/>
    <lineage>
        <taxon>Eukaryota</taxon>
        <taxon>Metazoa</taxon>
        <taxon>Chordata</taxon>
        <taxon>Craniata</taxon>
        <taxon>Vertebrata</taxon>
        <taxon>Euteleostomi</taxon>
        <taxon>Actinopterygii</taxon>
        <taxon>Chondrostei</taxon>
        <taxon>Acipenseriformes</taxon>
        <taxon>Acipenseridae</taxon>
        <taxon>Acipenser</taxon>
    </lineage>
</organism>